<dbReference type="GO" id="GO:0016020">
    <property type="term" value="C:membrane"/>
    <property type="evidence" value="ECO:0007669"/>
    <property type="project" value="InterPro"/>
</dbReference>
<dbReference type="GO" id="GO:0012505">
    <property type="term" value="C:endomembrane system"/>
    <property type="evidence" value="ECO:0007669"/>
    <property type="project" value="UniProtKB-SubCell"/>
</dbReference>
<evidence type="ECO:0000256" key="4">
    <source>
        <dbReference type="ARBA" id="ARBA00022538"/>
    </source>
</evidence>
<organism evidence="14">
    <name type="scientific">Gongylonema pulchrum</name>
    <dbReference type="NCBI Taxonomy" id="637853"/>
    <lineage>
        <taxon>Eukaryota</taxon>
        <taxon>Metazoa</taxon>
        <taxon>Ecdysozoa</taxon>
        <taxon>Nematoda</taxon>
        <taxon>Chromadorea</taxon>
        <taxon>Rhabditida</taxon>
        <taxon>Spirurina</taxon>
        <taxon>Spiruromorpha</taxon>
        <taxon>Spiruroidea</taxon>
        <taxon>Gongylonematidae</taxon>
        <taxon>Gongylonema</taxon>
    </lineage>
</organism>
<keyword evidence="10" id="KW-0472">Membrane</keyword>
<evidence type="ECO:0000256" key="7">
    <source>
        <dbReference type="ARBA" id="ARBA00022958"/>
    </source>
</evidence>
<reference evidence="14" key="1">
    <citation type="submission" date="2016-06" db="UniProtKB">
        <authorList>
            <consortium name="WormBaseParasite"/>
        </authorList>
    </citation>
    <scope>IDENTIFICATION</scope>
</reference>
<name>A0A183D8U7_9BILA</name>
<dbReference type="OrthoDB" id="195817at2759"/>
<dbReference type="PANTHER" id="PTHR12454">
    <property type="entry name" value="TRIMERIC INTRACELLULAR CATION CHANNEL"/>
    <property type="match status" value="1"/>
</dbReference>
<evidence type="ECO:0000256" key="9">
    <source>
        <dbReference type="ARBA" id="ARBA00023065"/>
    </source>
</evidence>
<evidence type="ECO:0000313" key="14">
    <source>
        <dbReference type="WBParaSite" id="GPUH_0000514501-mRNA-1"/>
    </source>
</evidence>
<comment type="subcellular location">
    <subcellularLocation>
        <location evidence="1">Endomembrane system</location>
        <topology evidence="1">Multi-pass membrane protein</topology>
    </subcellularLocation>
</comment>
<comment type="similarity">
    <text evidence="2">Belongs to the TMEM38 family.</text>
</comment>
<keyword evidence="5" id="KW-0812">Transmembrane</keyword>
<evidence type="ECO:0000256" key="10">
    <source>
        <dbReference type="ARBA" id="ARBA00023136"/>
    </source>
</evidence>
<keyword evidence="9" id="KW-0406">Ion transport</keyword>
<keyword evidence="4" id="KW-0633">Potassium transport</keyword>
<evidence type="ECO:0000313" key="12">
    <source>
        <dbReference type="EMBL" id="VDK49257.1"/>
    </source>
</evidence>
<evidence type="ECO:0000256" key="1">
    <source>
        <dbReference type="ARBA" id="ARBA00004127"/>
    </source>
</evidence>
<proteinExistence type="inferred from homology"/>
<dbReference type="InterPro" id="IPR007866">
    <property type="entry name" value="TRIC_channel"/>
</dbReference>
<keyword evidence="3" id="KW-0813">Transport</keyword>
<evidence type="ECO:0000256" key="5">
    <source>
        <dbReference type="ARBA" id="ARBA00022692"/>
    </source>
</evidence>
<evidence type="ECO:0000256" key="11">
    <source>
        <dbReference type="ARBA" id="ARBA00023303"/>
    </source>
</evidence>
<keyword evidence="11" id="KW-0407">Ion channel</keyword>
<sequence>MLQVAHGVSHASKLYPSSYLVHILVGTAKGAGAGILRTFEQLVRGVWMPAHNEVLRPSFSTKGCFIASVILVLDKHSHYISAPHEIVYLVCFFSFRNS</sequence>
<keyword evidence="6" id="KW-0631">Potassium channel</keyword>
<dbReference type="PANTHER" id="PTHR12454:SF11">
    <property type="entry name" value="GH25683P"/>
    <property type="match status" value="1"/>
</dbReference>
<keyword evidence="13" id="KW-1185">Reference proteome</keyword>
<evidence type="ECO:0000256" key="3">
    <source>
        <dbReference type="ARBA" id="ARBA00022448"/>
    </source>
</evidence>
<keyword evidence="8" id="KW-1133">Transmembrane helix</keyword>
<dbReference type="AlphaFoldDB" id="A0A183D8U7"/>
<dbReference type="EMBL" id="UYRT01010490">
    <property type="protein sequence ID" value="VDK49257.1"/>
    <property type="molecule type" value="Genomic_DNA"/>
</dbReference>
<accession>A0A183D8U7</accession>
<dbReference type="Pfam" id="PF05197">
    <property type="entry name" value="TRIC"/>
    <property type="match status" value="1"/>
</dbReference>
<dbReference type="GO" id="GO:0005267">
    <property type="term" value="F:potassium channel activity"/>
    <property type="evidence" value="ECO:0007669"/>
    <property type="project" value="UniProtKB-KW"/>
</dbReference>
<evidence type="ECO:0000256" key="8">
    <source>
        <dbReference type="ARBA" id="ARBA00022989"/>
    </source>
</evidence>
<evidence type="ECO:0000313" key="13">
    <source>
        <dbReference type="Proteomes" id="UP000271098"/>
    </source>
</evidence>
<reference evidence="12 13" key="2">
    <citation type="submission" date="2018-11" db="EMBL/GenBank/DDBJ databases">
        <authorList>
            <consortium name="Pathogen Informatics"/>
        </authorList>
    </citation>
    <scope>NUCLEOTIDE SEQUENCE [LARGE SCALE GENOMIC DNA]</scope>
</reference>
<evidence type="ECO:0000256" key="2">
    <source>
        <dbReference type="ARBA" id="ARBA00005766"/>
    </source>
</evidence>
<gene>
    <name evidence="12" type="ORF">GPUH_LOCUS5138</name>
</gene>
<evidence type="ECO:0000256" key="6">
    <source>
        <dbReference type="ARBA" id="ARBA00022826"/>
    </source>
</evidence>
<keyword evidence="7" id="KW-0630">Potassium</keyword>
<dbReference type="Proteomes" id="UP000271098">
    <property type="component" value="Unassembled WGS sequence"/>
</dbReference>
<protein>
    <submittedName>
        <fullName evidence="14">Secreted protein</fullName>
    </submittedName>
</protein>
<dbReference type="WBParaSite" id="GPUH_0000514501-mRNA-1">
    <property type="protein sequence ID" value="GPUH_0000514501-mRNA-1"/>
    <property type="gene ID" value="GPUH_0000514501"/>
</dbReference>
<dbReference type="GO" id="GO:0042802">
    <property type="term" value="F:identical protein binding"/>
    <property type="evidence" value="ECO:0007669"/>
    <property type="project" value="InterPro"/>
</dbReference>